<evidence type="ECO:0000313" key="1">
    <source>
        <dbReference type="EMBL" id="PKC65603.1"/>
    </source>
</evidence>
<comment type="caution">
    <text evidence="1">The sequence shown here is derived from an EMBL/GenBank/DDBJ whole genome shotgun (WGS) entry which is preliminary data.</text>
</comment>
<dbReference type="AlphaFoldDB" id="A0A2N0RQM8"/>
<dbReference type="VEuPathDB" id="FungiDB:FUN_011134"/>
<name>A0A2N0RQM8_9GLOM</name>
<proteinExistence type="predicted"/>
<reference evidence="1 2" key="1">
    <citation type="submission" date="2017-10" db="EMBL/GenBank/DDBJ databases">
        <title>Extensive intraspecific genome diversity in a model arbuscular mycorrhizal fungus.</title>
        <authorList>
            <person name="Chen E.C.H."/>
            <person name="Morin E."/>
            <person name="Baudet D."/>
            <person name="Noel J."/>
            <person name="Ndikumana S."/>
            <person name="Charron P."/>
            <person name="St-Onge C."/>
            <person name="Giorgi J."/>
            <person name="Grigoriev I.V."/>
            <person name="Roux C."/>
            <person name="Martin F.M."/>
            <person name="Corradi N."/>
        </authorList>
    </citation>
    <scope>NUCLEOTIDE SEQUENCE [LARGE SCALE GENOMIC DNA]</scope>
    <source>
        <strain evidence="1 2">A1</strain>
    </source>
</reference>
<reference evidence="1 2" key="2">
    <citation type="submission" date="2017-10" db="EMBL/GenBank/DDBJ databases">
        <title>Genome analyses suggest a sexual origin of heterokaryosis in a supposedly ancient asexual fungus.</title>
        <authorList>
            <person name="Corradi N."/>
            <person name="Sedzielewska K."/>
            <person name="Noel J."/>
            <person name="Charron P."/>
            <person name="Farinelli L."/>
            <person name="Marton T."/>
            <person name="Kruger M."/>
            <person name="Pelin A."/>
            <person name="Brachmann A."/>
            <person name="Corradi N."/>
        </authorList>
    </citation>
    <scope>NUCLEOTIDE SEQUENCE [LARGE SCALE GENOMIC DNA]</scope>
    <source>
        <strain evidence="1 2">A1</strain>
    </source>
</reference>
<gene>
    <name evidence="1" type="ORF">RhiirA1_460815</name>
</gene>
<dbReference type="VEuPathDB" id="FungiDB:RhiirA1_460815"/>
<sequence>MQKKEEILYCSLKREQEKIDILLREKDNNNSQNIHFRIHVESNGKILSSKQTQILILKNFEHKQIIYSQNKTIKKLKEKITTINNKSENTIETDDIIVLNNAEI</sequence>
<accession>A0A2N0RQM8</accession>
<organism evidence="1 2">
    <name type="scientific">Rhizophagus irregularis</name>
    <dbReference type="NCBI Taxonomy" id="588596"/>
    <lineage>
        <taxon>Eukaryota</taxon>
        <taxon>Fungi</taxon>
        <taxon>Fungi incertae sedis</taxon>
        <taxon>Mucoromycota</taxon>
        <taxon>Glomeromycotina</taxon>
        <taxon>Glomeromycetes</taxon>
        <taxon>Glomerales</taxon>
        <taxon>Glomeraceae</taxon>
        <taxon>Rhizophagus</taxon>
    </lineage>
</organism>
<dbReference type="EMBL" id="LLXH01000528">
    <property type="protein sequence ID" value="PKC65603.1"/>
    <property type="molecule type" value="Genomic_DNA"/>
</dbReference>
<evidence type="ECO:0000313" key="2">
    <source>
        <dbReference type="Proteomes" id="UP000232688"/>
    </source>
</evidence>
<protein>
    <submittedName>
        <fullName evidence="1">Uncharacterized protein</fullName>
    </submittedName>
</protein>
<dbReference type="Proteomes" id="UP000232688">
    <property type="component" value="Unassembled WGS sequence"/>
</dbReference>